<dbReference type="Proteomes" id="UP000607653">
    <property type="component" value="Unassembled WGS sequence"/>
</dbReference>
<evidence type="ECO:0000313" key="3">
    <source>
        <dbReference type="Proteomes" id="UP000607653"/>
    </source>
</evidence>
<accession>A0A822ZAQ0</accession>
<evidence type="ECO:0000313" key="2">
    <source>
        <dbReference type="EMBL" id="DAD38598.1"/>
    </source>
</evidence>
<keyword evidence="3" id="KW-1185">Reference proteome</keyword>
<dbReference type="EMBL" id="DUZY01000005">
    <property type="protein sequence ID" value="DAD38598.1"/>
    <property type="molecule type" value="Genomic_DNA"/>
</dbReference>
<gene>
    <name evidence="2" type="ORF">HUJ06_012920</name>
</gene>
<protein>
    <submittedName>
        <fullName evidence="2">Uncharacterized protein</fullName>
    </submittedName>
</protein>
<proteinExistence type="predicted"/>
<comment type="caution">
    <text evidence="2">The sequence shown here is derived from an EMBL/GenBank/DDBJ whole genome shotgun (WGS) entry which is preliminary data.</text>
</comment>
<reference evidence="2 3" key="1">
    <citation type="journal article" date="2020" name="Mol. Biol. Evol.">
        <title>Distinct Expression and Methylation Patterns for Genes with Different Fates following a Single Whole-Genome Duplication in Flowering Plants.</title>
        <authorList>
            <person name="Shi T."/>
            <person name="Rahmani R.S."/>
            <person name="Gugger P.F."/>
            <person name="Wang M."/>
            <person name="Li H."/>
            <person name="Zhang Y."/>
            <person name="Li Z."/>
            <person name="Wang Q."/>
            <person name="Van de Peer Y."/>
            <person name="Marchal K."/>
            <person name="Chen J."/>
        </authorList>
    </citation>
    <scope>NUCLEOTIDE SEQUENCE [LARGE SCALE GENOMIC DNA]</scope>
    <source>
        <tissue evidence="2">Leaf</tissue>
    </source>
</reference>
<dbReference type="AlphaFoldDB" id="A0A822ZAQ0"/>
<evidence type="ECO:0000256" key="1">
    <source>
        <dbReference type="SAM" id="MobiDB-lite"/>
    </source>
</evidence>
<sequence length="66" mass="7701">MRGFRHFQAQASAQSVRERERGLTHRKSSRFNDQTTVRLNERKVSSFNKKNKRNDYCSLGASPKSN</sequence>
<name>A0A822ZAQ0_NELNU</name>
<organism evidence="2 3">
    <name type="scientific">Nelumbo nucifera</name>
    <name type="common">Sacred lotus</name>
    <dbReference type="NCBI Taxonomy" id="4432"/>
    <lineage>
        <taxon>Eukaryota</taxon>
        <taxon>Viridiplantae</taxon>
        <taxon>Streptophyta</taxon>
        <taxon>Embryophyta</taxon>
        <taxon>Tracheophyta</taxon>
        <taxon>Spermatophyta</taxon>
        <taxon>Magnoliopsida</taxon>
        <taxon>Proteales</taxon>
        <taxon>Nelumbonaceae</taxon>
        <taxon>Nelumbo</taxon>
    </lineage>
</organism>
<feature type="region of interest" description="Disordered" evidence="1">
    <location>
        <begin position="1"/>
        <end position="66"/>
    </location>
</feature>